<evidence type="ECO:0000259" key="4">
    <source>
        <dbReference type="Pfam" id="PF08698"/>
    </source>
</evidence>
<keyword evidence="2" id="KW-0539">Nucleus</keyword>
<dbReference type="STRING" id="196109.A0A136JB38"/>
<dbReference type="AlphaFoldDB" id="A0A136JB38"/>
<dbReference type="InterPro" id="IPR014810">
    <property type="entry name" value="Fcf2_C"/>
</dbReference>
<evidence type="ECO:0000256" key="3">
    <source>
        <dbReference type="SAM" id="MobiDB-lite"/>
    </source>
</evidence>
<name>A0A136JB38_9PEZI</name>
<evidence type="ECO:0000256" key="1">
    <source>
        <dbReference type="ARBA" id="ARBA00004604"/>
    </source>
</evidence>
<dbReference type="GO" id="GO:0003723">
    <property type="term" value="F:RNA binding"/>
    <property type="evidence" value="ECO:0007669"/>
    <property type="project" value="TreeGrafter"/>
</dbReference>
<organism evidence="5 6">
    <name type="scientific">Microdochium bolleyi</name>
    <dbReference type="NCBI Taxonomy" id="196109"/>
    <lineage>
        <taxon>Eukaryota</taxon>
        <taxon>Fungi</taxon>
        <taxon>Dikarya</taxon>
        <taxon>Ascomycota</taxon>
        <taxon>Pezizomycotina</taxon>
        <taxon>Sordariomycetes</taxon>
        <taxon>Xylariomycetidae</taxon>
        <taxon>Xylariales</taxon>
        <taxon>Microdochiaceae</taxon>
        <taxon>Microdochium</taxon>
    </lineage>
</organism>
<dbReference type="GO" id="GO:0005730">
    <property type="term" value="C:nucleolus"/>
    <property type="evidence" value="ECO:0007669"/>
    <property type="project" value="UniProtKB-SubCell"/>
</dbReference>
<dbReference type="Proteomes" id="UP000070501">
    <property type="component" value="Unassembled WGS sequence"/>
</dbReference>
<feature type="compositionally biased region" description="Low complexity" evidence="3">
    <location>
        <begin position="48"/>
        <end position="74"/>
    </location>
</feature>
<dbReference type="OrthoDB" id="427886at2759"/>
<comment type="subcellular location">
    <subcellularLocation>
        <location evidence="1">Nucleus</location>
        <location evidence="1">Nucleolus</location>
    </subcellularLocation>
</comment>
<dbReference type="EMBL" id="KQ964247">
    <property type="protein sequence ID" value="KXJ94394.1"/>
    <property type="molecule type" value="Genomic_DNA"/>
</dbReference>
<dbReference type="PANTHER" id="PTHR21686:SF12">
    <property type="entry name" value="DEOXYNUCLEOTIDYLTRANSFERASE TERMINAL-INTERACTING PROTEIN 2"/>
    <property type="match status" value="1"/>
</dbReference>
<dbReference type="PANTHER" id="PTHR21686">
    <property type="entry name" value="DEOXYNUCLEOTIDYLTRANSFERASE TERMINAL-INTERACTING PROTEIN 2"/>
    <property type="match status" value="1"/>
</dbReference>
<feature type="region of interest" description="Disordered" evidence="3">
    <location>
        <begin position="48"/>
        <end position="80"/>
    </location>
</feature>
<feature type="domain" description="Fcf2 pre-rRNA processing C-terminal" evidence="4">
    <location>
        <begin position="96"/>
        <end position="190"/>
    </location>
</feature>
<protein>
    <submittedName>
        <fullName evidence="5">Fcf2 pre-rRNA processing-domain-containing protein</fullName>
    </submittedName>
</protein>
<accession>A0A136JB38</accession>
<proteinExistence type="predicted"/>
<evidence type="ECO:0000313" key="5">
    <source>
        <dbReference type="EMBL" id="KXJ94394.1"/>
    </source>
</evidence>
<gene>
    <name evidence="5" type="ORF">Micbo1qcDRAFT_202263</name>
</gene>
<dbReference type="InParanoid" id="A0A136JB38"/>
<evidence type="ECO:0000313" key="6">
    <source>
        <dbReference type="Proteomes" id="UP000070501"/>
    </source>
</evidence>
<dbReference type="GO" id="GO:0006396">
    <property type="term" value="P:RNA processing"/>
    <property type="evidence" value="ECO:0007669"/>
    <property type="project" value="TreeGrafter"/>
</dbReference>
<keyword evidence="6" id="KW-1185">Reference proteome</keyword>
<reference evidence="6" key="1">
    <citation type="submission" date="2016-02" db="EMBL/GenBank/DDBJ databases">
        <title>Draft genome sequence of Microdochium bolleyi, a fungal endophyte of beachgrass.</title>
        <authorList>
            <consortium name="DOE Joint Genome Institute"/>
            <person name="David A.S."/>
            <person name="May G."/>
            <person name="Haridas S."/>
            <person name="Lim J."/>
            <person name="Wang M."/>
            <person name="Labutti K."/>
            <person name="Lipzen A."/>
            <person name="Barry K."/>
            <person name="Grigoriev I.V."/>
        </authorList>
    </citation>
    <scope>NUCLEOTIDE SEQUENCE [LARGE SCALE GENOMIC DNA]</scope>
    <source>
        <strain evidence="6">J235TASD1</strain>
    </source>
</reference>
<evidence type="ECO:0000256" key="2">
    <source>
        <dbReference type="ARBA" id="ARBA00023242"/>
    </source>
</evidence>
<dbReference type="Pfam" id="PF08698">
    <property type="entry name" value="Fcf2"/>
    <property type="match status" value="1"/>
</dbReference>
<dbReference type="FunCoup" id="A0A136JB38">
    <property type="interactions" value="346"/>
</dbReference>
<dbReference type="InterPro" id="IPR039883">
    <property type="entry name" value="Fcf2/DNTTIP2"/>
</dbReference>
<sequence length="218" mass="24735">MADSTTADLSDDQIERLLQEAEVRLATKQQSQDEKSLTKPASLEVAATAQSTTQSTTQQSLAAASLAPPKAQQSEELSVRVPELRKSKKEMAQTAKPDAGAKWFNLPKTNLTPELKRDLQLIKMRSTLDAKRFYKKDNARSAVPEYSQVGTIIEGPTEFFSSRMTKKERKRTLLEEVLDNERETKKFKSKYNEIQTVKMSGRKGHYKKMMQKRYGNKS</sequence>